<evidence type="ECO:0000313" key="3">
    <source>
        <dbReference type="Ensembl" id="ENSCVAP00000023938.1"/>
    </source>
</evidence>
<dbReference type="InterPro" id="IPR008906">
    <property type="entry name" value="HATC_C_dom"/>
</dbReference>
<reference evidence="3" key="2">
    <citation type="submission" date="2025-09" db="UniProtKB">
        <authorList>
            <consortium name="Ensembl"/>
        </authorList>
    </citation>
    <scope>IDENTIFICATION</scope>
</reference>
<protein>
    <recommendedName>
        <fullName evidence="5">TTF-type domain-containing protein</fullName>
    </recommendedName>
</protein>
<organism evidence="3 4">
    <name type="scientific">Cyprinodon variegatus</name>
    <name type="common">Sheepshead minnow</name>
    <dbReference type="NCBI Taxonomy" id="28743"/>
    <lineage>
        <taxon>Eukaryota</taxon>
        <taxon>Metazoa</taxon>
        <taxon>Chordata</taxon>
        <taxon>Craniata</taxon>
        <taxon>Vertebrata</taxon>
        <taxon>Euteleostomi</taxon>
        <taxon>Actinopterygii</taxon>
        <taxon>Neopterygii</taxon>
        <taxon>Teleostei</taxon>
        <taxon>Neoteleostei</taxon>
        <taxon>Acanthomorphata</taxon>
        <taxon>Ovalentaria</taxon>
        <taxon>Atherinomorphae</taxon>
        <taxon>Cyprinodontiformes</taxon>
        <taxon>Cyprinodontidae</taxon>
        <taxon>Cyprinodon</taxon>
    </lineage>
</organism>
<accession>A0A3Q2DVQ2</accession>
<keyword evidence="4" id="KW-1185">Reference proteome</keyword>
<dbReference type="PANTHER" id="PTHR45749">
    <property type="match status" value="1"/>
</dbReference>
<dbReference type="PANTHER" id="PTHR45749:SF35">
    <property type="entry name" value="AC-LIKE TRANSPOSASE-RELATED"/>
    <property type="match status" value="1"/>
</dbReference>
<proteinExistence type="predicted"/>
<dbReference type="Proteomes" id="UP000265020">
    <property type="component" value="Unassembled WGS sequence"/>
</dbReference>
<sequence>MNSVFCFACKLFGKQYKALTVGGFRNWRNLAGHLKEHEYSKTHITCMTSWHQLHMRLKTKTAIDQINQDLMHLEMHHWRGVIRRVIAIICHLAERNLALRGHTNVLYDPHNGNFLSQVELMAQFDPIMSEHLRRIQNKETMVHYLSSQIQNEIIALIGDKVVEEIVKRVKKAKYFSVIMDCTPDISHTEQLSVVLRVVNCEPSVGASISEHFVGFVNVQDTTGKGLCDTLLEKLDKFSLSIADCRGQSYDNGSNMMGHQQGVQARILQMNEKALCVPCSSHTLNLVVADAAKSSVVSITFFGVLQRLYNLFSSSVQRWALLEEHVKQLTIKSLSVTRWEARIDSVKVVRYHLPEIIEALSALETLSVQKKDSETLSKATSIKNELMKWSFVMCTVIWYNILYQINRVSKILQSPTVSLETLERETSTVRVYLENFRENGLAASQIDAREIAENLEIDMTFPEKRNRKTTRQFLYEGREETQSTPDHHFNTEFFLPLVDTALTSLNERFSKMEDFYAIYGFIFSKENTSKTIQSGKLEDSCKKLEKTLHDIDSEDLVLEIRAAVQAFPDHVSASPREMLDYIYKEQILDLYGNLSIALRLLLTLPGTVASGERSFSSLKLIKTYLRSTMSQERLSGLALISIEYSVRRSLDLEGLVSAFSTAISYHEDTCY</sequence>
<dbReference type="OMA" id="HTHENSK"/>
<evidence type="ECO:0008006" key="5">
    <source>
        <dbReference type="Google" id="ProtNLM"/>
    </source>
</evidence>
<dbReference type="InterPro" id="IPR025398">
    <property type="entry name" value="DUF4371"/>
</dbReference>
<feature type="domain" description="DUF4371" evidence="2">
    <location>
        <begin position="79"/>
        <end position="260"/>
    </location>
</feature>
<evidence type="ECO:0000259" key="1">
    <source>
        <dbReference type="Pfam" id="PF05699"/>
    </source>
</evidence>
<reference evidence="3" key="1">
    <citation type="submission" date="2025-08" db="UniProtKB">
        <authorList>
            <consortium name="Ensembl"/>
        </authorList>
    </citation>
    <scope>IDENTIFICATION</scope>
</reference>
<dbReference type="Pfam" id="PF14291">
    <property type="entry name" value="DUF4371"/>
    <property type="match status" value="1"/>
</dbReference>
<dbReference type="AlphaFoldDB" id="A0A3Q2DVQ2"/>
<name>A0A3Q2DVQ2_CYPVA</name>
<dbReference type="InterPro" id="IPR012337">
    <property type="entry name" value="RNaseH-like_sf"/>
</dbReference>
<dbReference type="Pfam" id="PF05699">
    <property type="entry name" value="Dimer_Tnp_hAT"/>
    <property type="match status" value="1"/>
</dbReference>
<evidence type="ECO:0000313" key="4">
    <source>
        <dbReference type="Proteomes" id="UP000265020"/>
    </source>
</evidence>
<evidence type="ECO:0000259" key="2">
    <source>
        <dbReference type="Pfam" id="PF14291"/>
    </source>
</evidence>
<dbReference type="GeneTree" id="ENSGT00940000154356"/>
<dbReference type="SUPFAM" id="SSF53098">
    <property type="entry name" value="Ribonuclease H-like"/>
    <property type="match status" value="1"/>
</dbReference>
<dbReference type="GO" id="GO:0046983">
    <property type="term" value="F:protein dimerization activity"/>
    <property type="evidence" value="ECO:0007669"/>
    <property type="project" value="InterPro"/>
</dbReference>
<feature type="domain" description="HAT C-terminal dimerisation" evidence="1">
    <location>
        <begin position="588"/>
        <end position="643"/>
    </location>
</feature>
<dbReference type="STRING" id="28743.ENSCVAP00000023938"/>
<dbReference type="Ensembl" id="ENSCVAT00000005458.1">
    <property type="protein sequence ID" value="ENSCVAP00000023938.1"/>
    <property type="gene ID" value="ENSCVAG00000007653.1"/>
</dbReference>